<name>A0A1G9QTC7_9PROT</name>
<dbReference type="GO" id="GO:0016765">
    <property type="term" value="F:transferase activity, transferring alkyl or aryl (other than methyl) groups"/>
    <property type="evidence" value="ECO:0007669"/>
    <property type="project" value="UniProtKB-ARBA"/>
</dbReference>
<keyword evidence="9" id="KW-1185">Reference proteome</keyword>
<evidence type="ECO:0000256" key="3">
    <source>
        <dbReference type="ARBA" id="ARBA00022679"/>
    </source>
</evidence>
<dbReference type="Pfam" id="PF00291">
    <property type="entry name" value="PALP"/>
    <property type="match status" value="1"/>
</dbReference>
<evidence type="ECO:0000313" key="8">
    <source>
        <dbReference type="EMBL" id="SDM13817.1"/>
    </source>
</evidence>
<keyword evidence="2" id="KW-0028">Amino-acid biosynthesis</keyword>
<accession>A0A1G9QTC7</accession>
<proteinExistence type="predicted"/>
<dbReference type="NCBIfam" id="NF007989">
    <property type="entry name" value="PRK10717.1"/>
    <property type="match status" value="1"/>
</dbReference>
<feature type="domain" description="Tryptophan synthase beta chain-like PALP" evidence="7">
    <location>
        <begin position="9"/>
        <end position="307"/>
    </location>
</feature>
<evidence type="ECO:0000256" key="2">
    <source>
        <dbReference type="ARBA" id="ARBA00022605"/>
    </source>
</evidence>
<dbReference type="CDD" id="cd01561">
    <property type="entry name" value="CBS_like"/>
    <property type="match status" value="1"/>
</dbReference>
<evidence type="ECO:0000256" key="6">
    <source>
        <dbReference type="ARBA" id="ARBA00029440"/>
    </source>
</evidence>
<organism evidence="8 9">
    <name type="scientific">Maricaulis salignorans</name>
    <dbReference type="NCBI Taxonomy" id="144026"/>
    <lineage>
        <taxon>Bacteria</taxon>
        <taxon>Pseudomonadati</taxon>
        <taxon>Pseudomonadota</taxon>
        <taxon>Alphaproteobacteria</taxon>
        <taxon>Maricaulales</taxon>
        <taxon>Maricaulaceae</taxon>
        <taxon>Maricaulis</taxon>
    </lineage>
</organism>
<dbReference type="SUPFAM" id="SSF53686">
    <property type="entry name" value="Tryptophan synthase beta subunit-like PLP-dependent enzymes"/>
    <property type="match status" value="1"/>
</dbReference>
<dbReference type="InterPro" id="IPR001926">
    <property type="entry name" value="TrpB-like_PALP"/>
</dbReference>
<dbReference type="PROSITE" id="PS00901">
    <property type="entry name" value="CYS_SYNTHASE"/>
    <property type="match status" value="1"/>
</dbReference>
<dbReference type="FunFam" id="3.40.50.1100:FF:000011">
    <property type="entry name" value="Cysteine synthase (o-acetylserine)"/>
    <property type="match status" value="1"/>
</dbReference>
<gene>
    <name evidence="8" type="ORF">SAMN04488568_105139</name>
</gene>
<dbReference type="Gene3D" id="3.40.50.1100">
    <property type="match status" value="2"/>
</dbReference>
<dbReference type="InterPro" id="IPR050214">
    <property type="entry name" value="Cys_Synth/Cystath_Beta-Synth"/>
</dbReference>
<evidence type="ECO:0000259" key="7">
    <source>
        <dbReference type="Pfam" id="PF00291"/>
    </source>
</evidence>
<comment type="cofactor">
    <cofactor evidence="1">
        <name>pyridoxal 5'-phosphate</name>
        <dbReference type="ChEBI" id="CHEBI:597326"/>
    </cofactor>
</comment>
<dbReference type="InterPro" id="IPR036052">
    <property type="entry name" value="TrpB-like_PALP_sf"/>
</dbReference>
<evidence type="ECO:0000256" key="1">
    <source>
        <dbReference type="ARBA" id="ARBA00001933"/>
    </source>
</evidence>
<dbReference type="EMBL" id="FNHG01000005">
    <property type="protein sequence ID" value="SDM13817.1"/>
    <property type="molecule type" value="Genomic_DNA"/>
</dbReference>
<dbReference type="PANTHER" id="PTHR10314">
    <property type="entry name" value="CYSTATHIONINE BETA-SYNTHASE"/>
    <property type="match status" value="1"/>
</dbReference>
<dbReference type="AlphaFoldDB" id="A0A1G9QTC7"/>
<protein>
    <submittedName>
        <fullName evidence="8">Cysteine synthase A</fullName>
    </submittedName>
</protein>
<dbReference type="GO" id="GO:0006535">
    <property type="term" value="P:cysteine biosynthetic process from serine"/>
    <property type="evidence" value="ECO:0007669"/>
    <property type="project" value="InterPro"/>
</dbReference>
<comment type="pathway">
    <text evidence="6">Amino-acid biosynthesis.</text>
</comment>
<keyword evidence="3" id="KW-0808">Transferase</keyword>
<sequence>MTMAYSHILDLIGSTPLIRLDGPSDATGCEILGKAEFLNPGGSVKDRAALNIVREAEADGTLRPGGTIVEGTAGNTGIGLALVGGALGYPVIIVMPRTQSDEKKQAIRSFGARLIEVDAAPFSSPNHFVHYSRRLAEELNASNPAGAIWANQFDNLANRRAHEKSTGPEIWQQTGGRIDGFICAAGTGGTLAGTAASLRSFKPEIAIGVADPAGAALYSYYTQGELRGEGSSITEGIGVNRITGNLEGLKIDHAYRIEDAEMLPVLYDLVRHEGLSLGGSAGVNIAGAMRLARDLGPGKTIVTMLCDVGARYAGKLFNPEFLASRGLPIPPWTDTEASPATA</sequence>
<keyword evidence="4" id="KW-0663">Pyridoxal phosphate</keyword>
<dbReference type="OrthoDB" id="9805733at2"/>
<dbReference type="InterPro" id="IPR001216">
    <property type="entry name" value="P-phosphate_BS"/>
</dbReference>
<dbReference type="Proteomes" id="UP000199759">
    <property type="component" value="Unassembled WGS sequence"/>
</dbReference>
<evidence type="ECO:0000313" key="9">
    <source>
        <dbReference type="Proteomes" id="UP000199759"/>
    </source>
</evidence>
<evidence type="ECO:0000256" key="5">
    <source>
        <dbReference type="ARBA" id="ARBA00022946"/>
    </source>
</evidence>
<reference evidence="8 9" key="1">
    <citation type="submission" date="2016-10" db="EMBL/GenBank/DDBJ databases">
        <authorList>
            <person name="de Groot N.N."/>
        </authorList>
    </citation>
    <scope>NUCLEOTIDE SEQUENCE [LARGE SCALE GENOMIC DNA]</scope>
    <source>
        <strain evidence="8 9">DSM 16077</strain>
    </source>
</reference>
<dbReference type="STRING" id="144026.SAMN04488568_105139"/>
<keyword evidence="5" id="KW-0809">Transit peptide</keyword>
<evidence type="ECO:0000256" key="4">
    <source>
        <dbReference type="ARBA" id="ARBA00022898"/>
    </source>
</evidence>